<organism evidence="12 13">
    <name type="scientific">Jaapia argillacea MUCL 33604</name>
    <dbReference type="NCBI Taxonomy" id="933084"/>
    <lineage>
        <taxon>Eukaryota</taxon>
        <taxon>Fungi</taxon>
        <taxon>Dikarya</taxon>
        <taxon>Basidiomycota</taxon>
        <taxon>Agaricomycotina</taxon>
        <taxon>Agaricomycetes</taxon>
        <taxon>Agaricomycetidae</taxon>
        <taxon>Jaapiales</taxon>
        <taxon>Jaapiaceae</taxon>
        <taxon>Jaapia</taxon>
    </lineage>
</organism>
<evidence type="ECO:0000256" key="2">
    <source>
        <dbReference type="ARBA" id="ARBA00022729"/>
    </source>
</evidence>
<evidence type="ECO:0000256" key="5">
    <source>
        <dbReference type="ARBA" id="ARBA00023008"/>
    </source>
</evidence>
<dbReference type="GO" id="GO:0008810">
    <property type="term" value="F:cellulase activity"/>
    <property type="evidence" value="ECO:0007669"/>
    <property type="project" value="UniProtKB-UniRule"/>
</dbReference>
<dbReference type="GO" id="GO:0046872">
    <property type="term" value="F:metal ion binding"/>
    <property type="evidence" value="ECO:0007669"/>
    <property type="project" value="UniProtKB-KW"/>
</dbReference>
<evidence type="ECO:0000256" key="7">
    <source>
        <dbReference type="ARBA" id="ARBA00023157"/>
    </source>
</evidence>
<dbReference type="STRING" id="933084.A0A067PE53"/>
<evidence type="ECO:0000256" key="6">
    <source>
        <dbReference type="ARBA" id="ARBA00023033"/>
    </source>
</evidence>
<dbReference type="OrthoDB" id="2525337at2759"/>
<sequence length="238" mass="25233">MATVAFLATSVSAHSIFQEFYVNGVDQGHTVGIRVPSYDGPITDVTSNDLICNGGINPYQTPVSQVIITVPAGASVTTEWHHTLAGADASDPADPIDPSHHGPVISYLAKVPNATQTTVTGLNWFKIYQDGLNVTNQSWGVDRMIANKGKVTFTIPKCIAPGQYLLRHELIALHAATSYPGAQFYMECAQLNITGGGSTSPPTVAFPGAYHGTDPGITIDIYQTLANYTVPGPPVFSC</sequence>
<comment type="catalytic activity">
    <reaction evidence="10">
        <text>[(1-&gt;4)-beta-D-glucosyl]n+m + reduced acceptor + O2 = 4-dehydro-beta-D-glucosyl-[(1-&gt;4)-beta-D-glucosyl]n-1 + [(1-&gt;4)-beta-D-glucosyl]m + acceptor + H2O.</text>
        <dbReference type="EC" id="1.14.99.56"/>
    </reaction>
</comment>
<dbReference type="CDD" id="cd21175">
    <property type="entry name" value="LPMO_AA9"/>
    <property type="match status" value="1"/>
</dbReference>
<dbReference type="GO" id="GO:0030245">
    <property type="term" value="P:cellulose catabolic process"/>
    <property type="evidence" value="ECO:0007669"/>
    <property type="project" value="UniProtKB-UniRule"/>
</dbReference>
<name>A0A067PE53_9AGAM</name>
<dbReference type="AlphaFoldDB" id="A0A067PE53"/>
<keyword evidence="6" id="KW-0503">Monooxygenase</keyword>
<evidence type="ECO:0000256" key="9">
    <source>
        <dbReference type="ARBA" id="ARBA00023326"/>
    </source>
</evidence>
<dbReference type="PANTHER" id="PTHR33353">
    <property type="entry name" value="PUTATIVE (AFU_ORTHOLOGUE AFUA_1G12560)-RELATED"/>
    <property type="match status" value="1"/>
</dbReference>
<evidence type="ECO:0000259" key="11">
    <source>
        <dbReference type="Pfam" id="PF03443"/>
    </source>
</evidence>
<feature type="domain" description="Auxiliary Activity family 9 catalytic" evidence="11">
    <location>
        <begin position="14"/>
        <end position="226"/>
    </location>
</feature>
<evidence type="ECO:0000256" key="10">
    <source>
        <dbReference type="RuleBase" id="RU368122"/>
    </source>
</evidence>
<keyword evidence="10" id="KW-0964">Secreted</keyword>
<dbReference type="PANTHER" id="PTHR33353:SF18">
    <property type="entry name" value="ENDOGLUCANASE II"/>
    <property type="match status" value="1"/>
</dbReference>
<evidence type="ECO:0000256" key="4">
    <source>
        <dbReference type="ARBA" id="ARBA00023002"/>
    </source>
</evidence>
<comment type="function">
    <text evidence="10">Lytic polysaccharide monooxygenase (LMPO) that depolymerizes crystalline and amorphous polysaccharides via the oxidation of scissile alpha- or beta-(1-4)-glycosidic bonds, yielding C1 and/or C4 oxidation products. Catalysis by LPMOs requires the reduction of the active-site copper from Cu(II) to Cu(I) by a reducing agent and H(2)O(2) or O(2) as a cosubstrate.</text>
</comment>
<accession>A0A067PE53</accession>
<evidence type="ECO:0000313" key="12">
    <source>
        <dbReference type="EMBL" id="KDQ53034.1"/>
    </source>
</evidence>
<keyword evidence="4" id="KW-0560">Oxidoreductase</keyword>
<dbReference type="GO" id="GO:0030248">
    <property type="term" value="F:cellulose binding"/>
    <property type="evidence" value="ECO:0007669"/>
    <property type="project" value="UniProtKB-UniRule"/>
</dbReference>
<evidence type="ECO:0000256" key="8">
    <source>
        <dbReference type="ARBA" id="ARBA00023277"/>
    </source>
</evidence>
<dbReference type="InterPro" id="IPR005103">
    <property type="entry name" value="AA9_LPMO"/>
</dbReference>
<comment type="domain">
    <text evidence="10">Has a modular structure: an endo-beta-1,4-glucanase catalytic module at the N-terminus, a linker rich in serines and threonines, and a C-terminal carbohydrate-binding module (CBM).</text>
</comment>
<keyword evidence="3 10" id="KW-0136">Cellulose degradation</keyword>
<reference evidence="13" key="1">
    <citation type="journal article" date="2014" name="Proc. Natl. Acad. Sci. U.S.A.">
        <title>Extensive sampling of basidiomycete genomes demonstrates inadequacy of the white-rot/brown-rot paradigm for wood decay fungi.</title>
        <authorList>
            <person name="Riley R."/>
            <person name="Salamov A.A."/>
            <person name="Brown D.W."/>
            <person name="Nagy L.G."/>
            <person name="Floudas D."/>
            <person name="Held B.W."/>
            <person name="Levasseur A."/>
            <person name="Lombard V."/>
            <person name="Morin E."/>
            <person name="Otillar R."/>
            <person name="Lindquist E.A."/>
            <person name="Sun H."/>
            <person name="LaButti K.M."/>
            <person name="Schmutz J."/>
            <person name="Jabbour D."/>
            <person name="Luo H."/>
            <person name="Baker S.E."/>
            <person name="Pisabarro A.G."/>
            <person name="Walton J.D."/>
            <person name="Blanchette R.A."/>
            <person name="Henrissat B."/>
            <person name="Martin F."/>
            <person name="Cullen D."/>
            <person name="Hibbett D.S."/>
            <person name="Grigoriev I.V."/>
        </authorList>
    </citation>
    <scope>NUCLEOTIDE SEQUENCE [LARGE SCALE GENOMIC DNA]</scope>
    <source>
        <strain evidence="13">MUCL 33604</strain>
    </source>
</reference>
<dbReference type="EMBL" id="KL197736">
    <property type="protein sequence ID" value="KDQ53034.1"/>
    <property type="molecule type" value="Genomic_DNA"/>
</dbReference>
<keyword evidence="8 10" id="KW-0119">Carbohydrate metabolism</keyword>
<dbReference type="EC" id="1.14.99.56" evidence="10"/>
<keyword evidence="9 10" id="KW-0624">Polysaccharide degradation</keyword>
<keyword evidence="7 10" id="KW-1015">Disulfide bond</keyword>
<comment type="subcellular location">
    <subcellularLocation>
        <location evidence="10">Secreted</location>
    </subcellularLocation>
</comment>
<evidence type="ECO:0000313" key="13">
    <source>
        <dbReference type="Proteomes" id="UP000027265"/>
    </source>
</evidence>
<keyword evidence="13" id="KW-1185">Reference proteome</keyword>
<gene>
    <name evidence="12" type="ORF">JAAARDRAFT_61592</name>
</gene>
<dbReference type="GO" id="GO:0005576">
    <property type="term" value="C:extracellular region"/>
    <property type="evidence" value="ECO:0007669"/>
    <property type="project" value="UniProtKB-SubCell"/>
</dbReference>
<keyword evidence="2" id="KW-0732">Signal</keyword>
<keyword evidence="1" id="KW-0479">Metal-binding</keyword>
<dbReference type="InterPro" id="IPR049892">
    <property type="entry name" value="AA9"/>
</dbReference>
<keyword evidence="12" id="KW-0378">Hydrolase</keyword>
<dbReference type="Proteomes" id="UP000027265">
    <property type="component" value="Unassembled WGS sequence"/>
</dbReference>
<dbReference type="HOGENOM" id="CLU_031730_0_2_1"/>
<evidence type="ECO:0000256" key="1">
    <source>
        <dbReference type="ARBA" id="ARBA00022723"/>
    </source>
</evidence>
<dbReference type="Pfam" id="PF03443">
    <property type="entry name" value="AA9"/>
    <property type="match status" value="1"/>
</dbReference>
<protein>
    <recommendedName>
        <fullName evidence="10">AA9 family lytic polysaccharide monooxygenase</fullName>
        <ecNumber evidence="10">1.14.99.56</ecNumber>
    </recommendedName>
    <alternativeName>
        <fullName evidence="10">Endo-beta-1,4-glucanase</fullName>
    </alternativeName>
    <alternativeName>
        <fullName evidence="10">Glycosyl hydrolase 61 family protein</fullName>
    </alternativeName>
</protein>
<dbReference type="Gene3D" id="2.70.50.70">
    <property type="match status" value="1"/>
</dbReference>
<proteinExistence type="predicted"/>
<dbReference type="InParanoid" id="A0A067PE53"/>
<keyword evidence="5" id="KW-0186">Copper</keyword>
<evidence type="ECO:0000256" key="3">
    <source>
        <dbReference type="ARBA" id="ARBA00023001"/>
    </source>
</evidence>
<dbReference type="GO" id="GO:0004497">
    <property type="term" value="F:monooxygenase activity"/>
    <property type="evidence" value="ECO:0007669"/>
    <property type="project" value="UniProtKB-KW"/>
</dbReference>